<reference evidence="1 2" key="1">
    <citation type="journal article" date="2019" name="Appl. Environ. Microbiol.">
        <title>Clostridium scindens ATCC 35704: integration of nutritional requirements, the complete genome sequence, and global transcriptional responses to bile acids.</title>
        <authorList>
            <person name="Devendran S."/>
            <person name="Shrestha R."/>
            <person name="Alves J.M.P."/>
            <person name="Wolf P.G."/>
            <person name="Ly L."/>
            <person name="Hernandez A.G."/>
            <person name="Mendez-Garcia C."/>
            <person name="Inboden A."/>
            <person name="Wiley J."/>
            <person name="Paul O."/>
            <person name="Allen A."/>
            <person name="Springer E."/>
            <person name="Wright C.L."/>
            <person name="Fields C.J."/>
            <person name="Daniel S.L."/>
            <person name="Ridlon J.M."/>
        </authorList>
    </citation>
    <scope>NUCLEOTIDE SEQUENCE [LARGE SCALE GENOMIC DNA]</scope>
    <source>
        <strain evidence="1 2">ATCC 35704</strain>
    </source>
</reference>
<organism evidence="1 2">
    <name type="scientific">Clostridium scindens (strain ATCC 35704 / DSM 5676 / VPI 13733 / 19)</name>
    <dbReference type="NCBI Taxonomy" id="411468"/>
    <lineage>
        <taxon>Bacteria</taxon>
        <taxon>Bacillati</taxon>
        <taxon>Bacillota</taxon>
        <taxon>Clostridia</taxon>
        <taxon>Lachnospirales</taxon>
        <taxon>Lachnospiraceae</taxon>
    </lineage>
</organism>
<dbReference type="RefSeq" id="WP_004605762.1">
    <property type="nucleotide sequence ID" value="NZ_CP036170.1"/>
</dbReference>
<evidence type="ECO:0000313" key="2">
    <source>
        <dbReference type="Proteomes" id="UP000289664"/>
    </source>
</evidence>
<dbReference type="Proteomes" id="UP000289664">
    <property type="component" value="Chromosome"/>
</dbReference>
<accession>B0N9T3</accession>
<dbReference type="eggNOG" id="ENOG5032V7S">
    <property type="taxonomic scope" value="Bacteria"/>
</dbReference>
<name>B0N9T3_CLOS5</name>
<sequence>METLEQWYSGKIFLLNDKEVELRAELKFNQFRQAIINIYGIDRDLFFELEKGSYNSAVMLLESKEYVSIFDFYIKSGTYKAGNSDEHPIFTEGMMCIVSSTVLKGEKYFTRGDTFKELSMEITDGVELIGLCPYDLNKNYMELFLYKDIEISVQLQKIYVQTILGELSFIVLPKYKFRKDSMSLCFSHQICFCPAQTLKIMEIHELLNKIVSFFSLLCGENVTVNKLSVLDTDSPKNSMTDYIGVCNFVKGKLHILEDSGIDSTSFKRRAIFKISDFADLKNALNYWFSHYESLQNAQKAYDRILLDEEMKIVTINKFLAGMQLIEGYTQAYADEEQELAAFKNKKKQIIEQLEKIEDKELVEAGLGFSGISFRKAVKEYLYKSSSCLQKESKTAFHNKNKDLIEKIINDRNFYTHSSNRIKPQLNFDEMLNVATLCKEFYRILLLNEMGISDELLRHRFAHNRLCTHVFENLLGIKLSSVNDISEFDKDMRLFSDPN</sequence>
<dbReference type="InterPro" id="IPR041223">
    <property type="entry name" value="ApeA_NTD"/>
</dbReference>
<dbReference type="OrthoDB" id="2067802at2"/>
<dbReference type="Pfam" id="PF18862">
    <property type="entry name" value="ApeA_NTD1"/>
    <property type="match status" value="1"/>
</dbReference>
<protein>
    <submittedName>
        <fullName evidence="1">Uncharacterized protein</fullName>
    </submittedName>
</protein>
<dbReference type="EMBL" id="CP036170">
    <property type="protein sequence ID" value="QBF75187.1"/>
    <property type="molecule type" value="Genomic_DNA"/>
</dbReference>
<dbReference type="InterPro" id="IPR041229">
    <property type="entry name" value="HEPN_Apea"/>
</dbReference>
<gene>
    <name evidence="1" type="ORF">HDCHBGLK_02596</name>
</gene>
<dbReference type="GeneID" id="62696790"/>
<dbReference type="STRING" id="411468.CLOSCI_00195"/>
<proteinExistence type="predicted"/>
<dbReference type="Pfam" id="PF18739">
    <property type="entry name" value="HEPN_Apea"/>
    <property type="match status" value="1"/>
</dbReference>
<dbReference type="HOGENOM" id="CLU_552911_0_0_9"/>
<dbReference type="KEGG" id="csci:HDCHBGLK_02596"/>
<dbReference type="AlphaFoldDB" id="B0N9T3"/>
<evidence type="ECO:0000313" key="1">
    <source>
        <dbReference type="EMBL" id="QBF75187.1"/>
    </source>
</evidence>
<keyword evidence="2" id="KW-1185">Reference proteome</keyword>